<keyword evidence="6" id="KW-1185">Reference proteome</keyword>
<evidence type="ECO:0000256" key="3">
    <source>
        <dbReference type="ARBA" id="ARBA00022777"/>
    </source>
</evidence>
<name>A0A9X1ZZB0_9BURK</name>
<keyword evidence="2 4" id="KW-0808">Transferase</keyword>
<dbReference type="InterPro" id="IPR018193">
    <property type="entry name" value="Glyc_kinase_flavodox-like_fold"/>
</dbReference>
<dbReference type="SUPFAM" id="SSF110738">
    <property type="entry name" value="Glycerate kinase I"/>
    <property type="match status" value="1"/>
</dbReference>
<evidence type="ECO:0000313" key="5">
    <source>
        <dbReference type="EMBL" id="MCG5077465.1"/>
    </source>
</evidence>
<dbReference type="AlphaFoldDB" id="A0A9X1ZZB0"/>
<dbReference type="Proteomes" id="UP001139308">
    <property type="component" value="Unassembled WGS sequence"/>
</dbReference>
<dbReference type="Pfam" id="PF02595">
    <property type="entry name" value="Gly_kinase"/>
    <property type="match status" value="1"/>
</dbReference>
<evidence type="ECO:0000313" key="6">
    <source>
        <dbReference type="Proteomes" id="UP001139308"/>
    </source>
</evidence>
<dbReference type="GO" id="GO:0031388">
    <property type="term" value="P:organic acid phosphorylation"/>
    <property type="evidence" value="ECO:0007669"/>
    <property type="project" value="UniProtKB-UniRule"/>
</dbReference>
<evidence type="ECO:0000256" key="4">
    <source>
        <dbReference type="PIRNR" id="PIRNR006078"/>
    </source>
</evidence>
<sequence length="384" mass="39594">MLDISLAPVIVVAPDSFKGSLGASEVAQAIASGIRNALPNAVVRLCPMADGGEGTLDAMVNGGGHRMAVAVRGADGRERAIDVGITSDGSAIIETAAIVGLTDKAGIAIDVDERTSYGVGEAIRACLDLEIRRIFVALGGTSTNDGGAGMLAALGMRLFEQHGNEIEPVLKTLSTIKRADLSGLDERLGKTTIIGMSDVDNPLAGECGATAVFGQQKGVAADRIKDHDFALAHFANVVESTVGSFWQNAQGAGAAGGLGFALMAIGGRLESGAELVAKEVGLNEALEGADWLITGEGRSDCQTLSGKAPFVARRLARTLAVPATLLSGSLDTKSLPALGEHFDGCFSPIDGPMTLERAIQCAPSLLEQAAEQLVRLRYTPCQRS</sequence>
<reference evidence="5" key="1">
    <citation type="submission" date="2022-01" db="EMBL/GenBank/DDBJ databases">
        <title>Genome sequence and assembly of Parabukholderia sp. RG36.</title>
        <authorList>
            <person name="Chhetri G."/>
        </authorList>
    </citation>
    <scope>NUCLEOTIDE SEQUENCE</scope>
    <source>
        <strain evidence="5">RG36</strain>
    </source>
</reference>
<dbReference type="PANTHER" id="PTHR21599">
    <property type="entry name" value="GLYCERATE KINASE"/>
    <property type="match status" value="1"/>
</dbReference>
<comment type="similarity">
    <text evidence="1 4">Belongs to the glycerate kinase type-1 family.</text>
</comment>
<dbReference type="InterPro" id="IPR036129">
    <property type="entry name" value="Glycerate_kinase_sf"/>
</dbReference>
<organism evidence="5 6">
    <name type="scientific">Paraburkholderia tagetis</name>
    <dbReference type="NCBI Taxonomy" id="2913261"/>
    <lineage>
        <taxon>Bacteria</taxon>
        <taxon>Pseudomonadati</taxon>
        <taxon>Pseudomonadota</taxon>
        <taxon>Betaproteobacteria</taxon>
        <taxon>Burkholderiales</taxon>
        <taxon>Burkholderiaceae</taxon>
        <taxon>Paraburkholderia</taxon>
    </lineage>
</organism>
<dbReference type="RefSeq" id="WP_238467388.1">
    <property type="nucleotide sequence ID" value="NZ_JAKLJA010000036.1"/>
</dbReference>
<dbReference type="EMBL" id="JAKLJA010000036">
    <property type="protein sequence ID" value="MCG5077465.1"/>
    <property type="molecule type" value="Genomic_DNA"/>
</dbReference>
<protein>
    <submittedName>
        <fullName evidence="5">Glycerate kinase</fullName>
    </submittedName>
</protein>
<accession>A0A9X1ZZB0</accession>
<evidence type="ECO:0000256" key="1">
    <source>
        <dbReference type="ARBA" id="ARBA00006284"/>
    </source>
</evidence>
<dbReference type="InterPro" id="IPR018197">
    <property type="entry name" value="Glycerate_kinase_RE-like"/>
</dbReference>
<dbReference type="InterPro" id="IPR004381">
    <property type="entry name" value="Glycerate_kinase"/>
</dbReference>
<comment type="caution">
    <text evidence="5">The sequence shown here is derived from an EMBL/GenBank/DDBJ whole genome shotgun (WGS) entry which is preliminary data.</text>
</comment>
<dbReference type="Gene3D" id="3.90.1510.10">
    <property type="entry name" value="Glycerate kinase, domain 2"/>
    <property type="match status" value="1"/>
</dbReference>
<dbReference type="PIRSF" id="PIRSF006078">
    <property type="entry name" value="GlxK"/>
    <property type="match status" value="1"/>
</dbReference>
<keyword evidence="3 4" id="KW-0418">Kinase</keyword>
<proteinExistence type="inferred from homology"/>
<dbReference type="NCBIfam" id="TIGR00045">
    <property type="entry name" value="glycerate kinase"/>
    <property type="match status" value="1"/>
</dbReference>
<dbReference type="GO" id="GO:0008887">
    <property type="term" value="F:glycerate kinase activity"/>
    <property type="evidence" value="ECO:0007669"/>
    <property type="project" value="UniProtKB-UniRule"/>
</dbReference>
<dbReference type="PANTHER" id="PTHR21599:SF0">
    <property type="entry name" value="GLYCERATE KINASE"/>
    <property type="match status" value="1"/>
</dbReference>
<evidence type="ECO:0000256" key="2">
    <source>
        <dbReference type="ARBA" id="ARBA00022679"/>
    </source>
</evidence>
<gene>
    <name evidence="5" type="ORF">L5014_29660</name>
</gene>
<dbReference type="Gene3D" id="3.40.50.10350">
    <property type="entry name" value="Glycerate kinase, domain 1"/>
    <property type="match status" value="1"/>
</dbReference>